<feature type="transmembrane region" description="Helical" evidence="1">
    <location>
        <begin position="12"/>
        <end position="34"/>
    </location>
</feature>
<organism evidence="2 3">
    <name type="scientific">Erythroxylum novogranatense</name>
    <dbReference type="NCBI Taxonomy" id="1862640"/>
    <lineage>
        <taxon>Eukaryota</taxon>
        <taxon>Viridiplantae</taxon>
        <taxon>Streptophyta</taxon>
        <taxon>Embryophyta</taxon>
        <taxon>Tracheophyta</taxon>
        <taxon>Spermatophyta</taxon>
        <taxon>Magnoliopsida</taxon>
        <taxon>eudicotyledons</taxon>
        <taxon>Gunneridae</taxon>
        <taxon>Pentapetalae</taxon>
        <taxon>rosids</taxon>
        <taxon>fabids</taxon>
        <taxon>Malpighiales</taxon>
        <taxon>Erythroxylaceae</taxon>
        <taxon>Erythroxylum</taxon>
    </lineage>
</organism>
<keyword evidence="1" id="KW-0472">Membrane</keyword>
<dbReference type="AlphaFoldDB" id="A0AAV8SUU6"/>
<dbReference type="EMBL" id="JAIWQS010000009">
    <property type="protein sequence ID" value="KAJ8755624.1"/>
    <property type="molecule type" value="Genomic_DNA"/>
</dbReference>
<protein>
    <submittedName>
        <fullName evidence="2">Uncharacterized protein</fullName>
    </submittedName>
</protein>
<gene>
    <name evidence="2" type="ORF">K2173_022219</name>
</gene>
<keyword evidence="3" id="KW-1185">Reference proteome</keyword>
<dbReference type="Proteomes" id="UP001159364">
    <property type="component" value="Linkage Group LG09"/>
</dbReference>
<evidence type="ECO:0000313" key="2">
    <source>
        <dbReference type="EMBL" id="KAJ8755624.1"/>
    </source>
</evidence>
<name>A0AAV8SUU6_9ROSI</name>
<evidence type="ECO:0000313" key="3">
    <source>
        <dbReference type="Proteomes" id="UP001159364"/>
    </source>
</evidence>
<evidence type="ECO:0000256" key="1">
    <source>
        <dbReference type="SAM" id="Phobius"/>
    </source>
</evidence>
<proteinExistence type="predicted"/>
<sequence>MTGRRLNPFSGITMDQFTVSVIGMITAAGLAFWYQVGSETFTYFRTKVSEEEEIKQNLRRLLKELEYLLSLREDVVCAVKNFGSQSFNSYIWWINRVEEIKTEVRELQEVHQNFGNSSFERLKLLITIAKKLEEVLSLQDKSSTIRTVCNL</sequence>
<accession>A0AAV8SUU6</accession>
<reference evidence="2 3" key="1">
    <citation type="submission" date="2021-09" db="EMBL/GenBank/DDBJ databases">
        <title>Genomic insights and catalytic innovation underlie evolution of tropane alkaloids biosynthesis.</title>
        <authorList>
            <person name="Wang Y.-J."/>
            <person name="Tian T."/>
            <person name="Huang J.-P."/>
            <person name="Huang S.-X."/>
        </authorList>
    </citation>
    <scope>NUCLEOTIDE SEQUENCE [LARGE SCALE GENOMIC DNA]</scope>
    <source>
        <strain evidence="2">KIB-2018</strain>
        <tissue evidence="2">Leaf</tissue>
    </source>
</reference>
<keyword evidence="1" id="KW-1133">Transmembrane helix</keyword>
<comment type="caution">
    <text evidence="2">The sequence shown here is derived from an EMBL/GenBank/DDBJ whole genome shotgun (WGS) entry which is preliminary data.</text>
</comment>
<keyword evidence="1" id="KW-0812">Transmembrane</keyword>